<keyword evidence="9" id="KW-0963">Cytoplasm</keyword>
<dbReference type="InterPro" id="IPR045864">
    <property type="entry name" value="aa-tRNA-synth_II/BPL/LPL"/>
</dbReference>
<dbReference type="Proteomes" id="UP000198310">
    <property type="component" value="Unassembled WGS sequence"/>
</dbReference>
<dbReference type="InterPro" id="IPR006195">
    <property type="entry name" value="aa-tRNA-synth_II"/>
</dbReference>
<comment type="subcellular location">
    <subcellularLocation>
        <location evidence="9">Cytoplasm</location>
    </subcellularLocation>
</comment>
<dbReference type="InterPro" id="IPR004154">
    <property type="entry name" value="Anticodon-bd"/>
</dbReference>
<comment type="subunit">
    <text evidence="2 9">Homodimer.</text>
</comment>
<organism evidence="12 13">
    <name type="scientific">Hymenobacter mucosus</name>
    <dbReference type="NCBI Taxonomy" id="1411120"/>
    <lineage>
        <taxon>Bacteria</taxon>
        <taxon>Pseudomonadati</taxon>
        <taxon>Bacteroidota</taxon>
        <taxon>Cytophagia</taxon>
        <taxon>Cytophagales</taxon>
        <taxon>Hymenobacteraceae</taxon>
        <taxon>Hymenobacter</taxon>
    </lineage>
</organism>
<feature type="binding site" evidence="10">
    <location>
        <begin position="309"/>
        <end position="310"/>
    </location>
    <ligand>
        <name>L-histidine</name>
        <dbReference type="ChEBI" id="CHEBI:57595"/>
    </ligand>
</feature>
<dbReference type="NCBIfam" id="TIGR00442">
    <property type="entry name" value="hisS"/>
    <property type="match status" value="1"/>
</dbReference>
<evidence type="ECO:0000259" key="11">
    <source>
        <dbReference type="PROSITE" id="PS50862"/>
    </source>
</evidence>
<reference evidence="13" key="1">
    <citation type="submission" date="2017-06" db="EMBL/GenBank/DDBJ databases">
        <authorList>
            <person name="Varghese N."/>
            <person name="Submissions S."/>
        </authorList>
    </citation>
    <scope>NUCLEOTIDE SEQUENCE [LARGE SCALE GENOMIC DNA]</scope>
    <source>
        <strain evidence="13">DSM 28041</strain>
    </source>
</reference>
<dbReference type="InterPro" id="IPR033656">
    <property type="entry name" value="HisRS_anticodon"/>
</dbReference>
<keyword evidence="3 9" id="KW-0436">Ligase</keyword>
<evidence type="ECO:0000256" key="2">
    <source>
        <dbReference type="ARBA" id="ARBA00011738"/>
    </source>
</evidence>
<dbReference type="Pfam" id="PF03129">
    <property type="entry name" value="HGTP_anticodon"/>
    <property type="match status" value="1"/>
</dbReference>
<dbReference type="EC" id="6.1.1.21" evidence="9"/>
<evidence type="ECO:0000313" key="12">
    <source>
        <dbReference type="EMBL" id="SNR32988.1"/>
    </source>
</evidence>
<dbReference type="HAMAP" id="MF_00127">
    <property type="entry name" value="His_tRNA_synth"/>
    <property type="match status" value="1"/>
</dbReference>
<dbReference type="RefSeq" id="WP_089331581.1">
    <property type="nucleotide sequence ID" value="NZ_FZNS01000001.1"/>
</dbReference>
<accession>A0A238VFN7</accession>
<evidence type="ECO:0000313" key="13">
    <source>
        <dbReference type="Proteomes" id="UP000198310"/>
    </source>
</evidence>
<evidence type="ECO:0000256" key="8">
    <source>
        <dbReference type="ARBA" id="ARBA00047639"/>
    </source>
</evidence>
<feature type="binding site" evidence="10">
    <location>
        <position position="148"/>
    </location>
    <ligand>
        <name>L-histidine</name>
        <dbReference type="ChEBI" id="CHEBI:57595"/>
    </ligand>
</feature>
<dbReference type="InterPro" id="IPR036621">
    <property type="entry name" value="Anticodon-bd_dom_sf"/>
</dbReference>
<dbReference type="InterPro" id="IPR041715">
    <property type="entry name" value="HisRS-like_core"/>
</dbReference>
<dbReference type="SUPFAM" id="SSF52954">
    <property type="entry name" value="Class II aaRS ABD-related"/>
    <property type="match status" value="1"/>
</dbReference>
<dbReference type="Gene3D" id="3.40.50.800">
    <property type="entry name" value="Anticodon-binding domain"/>
    <property type="match status" value="1"/>
</dbReference>
<dbReference type="Pfam" id="PF13393">
    <property type="entry name" value="tRNA-synt_His"/>
    <property type="match status" value="1"/>
</dbReference>
<proteinExistence type="inferred from homology"/>
<evidence type="ECO:0000256" key="4">
    <source>
        <dbReference type="ARBA" id="ARBA00022741"/>
    </source>
</evidence>
<comment type="catalytic activity">
    <reaction evidence="8 9">
        <text>tRNA(His) + L-histidine + ATP = L-histidyl-tRNA(His) + AMP + diphosphate + H(+)</text>
        <dbReference type="Rhea" id="RHEA:17313"/>
        <dbReference type="Rhea" id="RHEA-COMP:9665"/>
        <dbReference type="Rhea" id="RHEA-COMP:9689"/>
        <dbReference type="ChEBI" id="CHEBI:15378"/>
        <dbReference type="ChEBI" id="CHEBI:30616"/>
        <dbReference type="ChEBI" id="CHEBI:33019"/>
        <dbReference type="ChEBI" id="CHEBI:57595"/>
        <dbReference type="ChEBI" id="CHEBI:78442"/>
        <dbReference type="ChEBI" id="CHEBI:78527"/>
        <dbReference type="ChEBI" id="CHEBI:456215"/>
        <dbReference type="EC" id="6.1.1.21"/>
    </reaction>
</comment>
<keyword evidence="4 9" id="KW-0547">Nucleotide-binding</keyword>
<dbReference type="Gene3D" id="3.30.930.10">
    <property type="entry name" value="Bira Bifunctional Protein, Domain 2"/>
    <property type="match status" value="1"/>
</dbReference>
<dbReference type="InterPro" id="IPR015807">
    <property type="entry name" value="His-tRNA-ligase"/>
</dbReference>
<gene>
    <name evidence="9" type="primary">hisS</name>
    <name evidence="12" type="ORF">SAMN06269173_101576</name>
</gene>
<evidence type="ECO:0000256" key="7">
    <source>
        <dbReference type="ARBA" id="ARBA00023146"/>
    </source>
</evidence>
<dbReference type="PANTHER" id="PTHR11476">
    <property type="entry name" value="HISTIDYL-TRNA SYNTHETASE"/>
    <property type="match status" value="1"/>
</dbReference>
<keyword evidence="5 9" id="KW-0067">ATP-binding</keyword>
<feature type="binding site" evidence="10">
    <location>
        <position position="152"/>
    </location>
    <ligand>
        <name>L-histidine</name>
        <dbReference type="ChEBI" id="CHEBI:57595"/>
    </ligand>
</feature>
<feature type="binding site" evidence="10">
    <location>
        <begin position="104"/>
        <end position="106"/>
    </location>
    <ligand>
        <name>L-histidine</name>
        <dbReference type="ChEBI" id="CHEBI:57595"/>
    </ligand>
</feature>
<feature type="domain" description="Aminoacyl-transfer RNA synthetases class-II family profile" evidence="11">
    <location>
        <begin position="1"/>
        <end position="392"/>
    </location>
</feature>
<comment type="similarity">
    <text evidence="1 9">Belongs to the class-II aminoacyl-tRNA synthetase family.</text>
</comment>
<dbReference type="PANTHER" id="PTHR11476:SF7">
    <property type="entry name" value="HISTIDINE--TRNA LIGASE"/>
    <property type="match status" value="1"/>
</dbReference>
<dbReference type="PROSITE" id="PS50862">
    <property type="entry name" value="AA_TRNA_LIGASE_II"/>
    <property type="match status" value="1"/>
</dbReference>
<dbReference type="EMBL" id="FZNS01000001">
    <property type="protein sequence ID" value="SNR32988.1"/>
    <property type="molecule type" value="Genomic_DNA"/>
</dbReference>
<feature type="binding site" evidence="10">
    <location>
        <position position="134"/>
    </location>
    <ligand>
        <name>L-histidine</name>
        <dbReference type="ChEBI" id="CHEBI:57595"/>
    </ligand>
</feature>
<evidence type="ECO:0000256" key="5">
    <source>
        <dbReference type="ARBA" id="ARBA00022840"/>
    </source>
</evidence>
<dbReference type="InterPro" id="IPR004516">
    <property type="entry name" value="HisRS/HisZ"/>
</dbReference>
<dbReference type="PIRSF" id="PIRSF001549">
    <property type="entry name" value="His-tRNA_synth"/>
    <property type="match status" value="1"/>
</dbReference>
<evidence type="ECO:0000256" key="10">
    <source>
        <dbReference type="PIRSR" id="PIRSR001549-1"/>
    </source>
</evidence>
<dbReference type="SUPFAM" id="SSF55681">
    <property type="entry name" value="Class II aaRS and biotin synthetases"/>
    <property type="match status" value="1"/>
</dbReference>
<name>A0A238VFN7_9BACT</name>
<keyword evidence="7 9" id="KW-0030">Aminoacyl-tRNA synthetase</keyword>
<feature type="binding site" evidence="10">
    <location>
        <position position="305"/>
    </location>
    <ligand>
        <name>L-histidine</name>
        <dbReference type="ChEBI" id="CHEBI:57595"/>
    </ligand>
</feature>
<evidence type="ECO:0000256" key="9">
    <source>
        <dbReference type="HAMAP-Rule" id="MF_00127"/>
    </source>
</evidence>
<evidence type="ECO:0000256" key="6">
    <source>
        <dbReference type="ARBA" id="ARBA00022917"/>
    </source>
</evidence>
<dbReference type="GO" id="GO:0005737">
    <property type="term" value="C:cytoplasm"/>
    <property type="evidence" value="ECO:0007669"/>
    <property type="project" value="UniProtKB-SubCell"/>
</dbReference>
<evidence type="ECO:0000256" key="1">
    <source>
        <dbReference type="ARBA" id="ARBA00008226"/>
    </source>
</evidence>
<keyword evidence="6 9" id="KW-0648">Protein biosynthesis</keyword>
<dbReference type="CDD" id="cd00859">
    <property type="entry name" value="HisRS_anticodon"/>
    <property type="match status" value="1"/>
</dbReference>
<protein>
    <recommendedName>
        <fullName evidence="9">Histidine--tRNA ligase</fullName>
        <ecNumber evidence="9">6.1.1.21</ecNumber>
    </recommendedName>
    <alternativeName>
        <fullName evidence="9">Histidyl-tRNA synthetase</fullName>
        <shortName evidence="9">HisRS</shortName>
    </alternativeName>
</protein>
<dbReference type="GO" id="GO:0005524">
    <property type="term" value="F:ATP binding"/>
    <property type="evidence" value="ECO:0007669"/>
    <property type="project" value="UniProtKB-UniRule"/>
</dbReference>
<dbReference type="GO" id="GO:0006427">
    <property type="term" value="P:histidyl-tRNA aminoacylation"/>
    <property type="evidence" value="ECO:0007669"/>
    <property type="project" value="UniProtKB-UniRule"/>
</dbReference>
<sequence length="465" mass="51791">MSAQSPSIPRGTRDFGPAVVARRNYIFGVIRRVFEKFGYAPLETPTLENLSVLTGKYGEEGDQLLFKVLNSGDFAKDVTADDLSADNRSKRLLPKVAEKGLRYDLTVPFARYVVMNRNTLVFPFKRYQIQPVWRADRPQRGRYREFYQCDADVVGTNSLLCEAEIVLMMSEVLTTLGLTDHTIKINHRRVLGAFYQALGGEGTEVDLFTAIDKLDKIGREGVEKELLGRGFSAEATERLFDLLSVGGDFEEKIERLLAAFATAGVEPDNASGYKGLQDLRQVLDYLRSFEFAKWQNLEFDVTLARGLSYYTGCIFEIKINNVNMGSVSGGGRYDNLTGAFGLPGVSGVGFSFGVDRLYDCLEELKLFPEAVATTTQCLIANFDAESEVAVLPVLRQLRAAGIPSELFPEAGKLKKQFQYADQKGIPYVLLQGSEERVASQFKLKKLSTGEERTMSLEEVLAELAR</sequence>
<dbReference type="CDD" id="cd00773">
    <property type="entry name" value="HisRS-like_core"/>
    <property type="match status" value="1"/>
</dbReference>
<keyword evidence="13" id="KW-1185">Reference proteome</keyword>
<dbReference type="GO" id="GO:0004821">
    <property type="term" value="F:histidine-tRNA ligase activity"/>
    <property type="evidence" value="ECO:0007669"/>
    <property type="project" value="UniProtKB-UniRule"/>
</dbReference>
<evidence type="ECO:0000256" key="3">
    <source>
        <dbReference type="ARBA" id="ARBA00022598"/>
    </source>
</evidence>
<dbReference type="AlphaFoldDB" id="A0A238VFN7"/>